<dbReference type="EMBL" id="LXQA010191905">
    <property type="protein sequence ID" value="MCI32004.1"/>
    <property type="molecule type" value="Genomic_DNA"/>
</dbReference>
<dbReference type="Proteomes" id="UP000265520">
    <property type="component" value="Unassembled WGS sequence"/>
</dbReference>
<evidence type="ECO:0000313" key="2">
    <source>
        <dbReference type="Proteomes" id="UP000265520"/>
    </source>
</evidence>
<accession>A0A392R7D6</accession>
<protein>
    <submittedName>
        <fullName evidence="1">F-box/FBD/LRR protein</fullName>
    </submittedName>
</protein>
<feature type="non-terminal residue" evidence="1">
    <location>
        <position position="60"/>
    </location>
</feature>
<comment type="caution">
    <text evidence="1">The sequence shown here is derived from an EMBL/GenBank/DDBJ whole genome shotgun (WGS) entry which is preliminary data.</text>
</comment>
<organism evidence="1 2">
    <name type="scientific">Trifolium medium</name>
    <dbReference type="NCBI Taxonomy" id="97028"/>
    <lineage>
        <taxon>Eukaryota</taxon>
        <taxon>Viridiplantae</taxon>
        <taxon>Streptophyta</taxon>
        <taxon>Embryophyta</taxon>
        <taxon>Tracheophyta</taxon>
        <taxon>Spermatophyta</taxon>
        <taxon>Magnoliopsida</taxon>
        <taxon>eudicotyledons</taxon>
        <taxon>Gunneridae</taxon>
        <taxon>Pentapetalae</taxon>
        <taxon>rosids</taxon>
        <taxon>fabids</taxon>
        <taxon>Fabales</taxon>
        <taxon>Fabaceae</taxon>
        <taxon>Papilionoideae</taxon>
        <taxon>50 kb inversion clade</taxon>
        <taxon>NPAAA clade</taxon>
        <taxon>Hologalegina</taxon>
        <taxon>IRL clade</taxon>
        <taxon>Trifolieae</taxon>
        <taxon>Trifolium</taxon>
    </lineage>
</organism>
<keyword evidence="2" id="KW-1185">Reference proteome</keyword>
<evidence type="ECO:0000313" key="1">
    <source>
        <dbReference type="EMBL" id="MCI32004.1"/>
    </source>
</evidence>
<dbReference type="AlphaFoldDB" id="A0A392R7D6"/>
<reference evidence="1 2" key="1">
    <citation type="journal article" date="2018" name="Front. Plant Sci.">
        <title>Red Clover (Trifolium pratense) and Zigzag Clover (T. medium) - A Picture of Genomic Similarities and Differences.</title>
        <authorList>
            <person name="Dluhosova J."/>
            <person name="Istvanek J."/>
            <person name="Nedelnik J."/>
            <person name="Repkova J."/>
        </authorList>
    </citation>
    <scope>NUCLEOTIDE SEQUENCE [LARGE SCALE GENOMIC DNA]</scope>
    <source>
        <strain evidence="2">cv. 10/8</strain>
        <tissue evidence="1">Leaf</tissue>
    </source>
</reference>
<name>A0A392R7D6_9FABA</name>
<proteinExistence type="predicted"/>
<sequence length="60" mass="6847">MLNFSWDYGYDDLKFQGDCAQMWVRAAAGPHLQELSLSVPYGEIYLAPSLFINCNNLVFL</sequence>